<dbReference type="InterPro" id="IPR054780">
    <property type="entry name" value="Cytochro_C550_firm"/>
</dbReference>
<dbReference type="InterPro" id="IPR012218">
    <property type="entry name" value="Cyt_c_BACSU-c550-type"/>
</dbReference>
<dbReference type="InterPro" id="IPR036909">
    <property type="entry name" value="Cyt_c-like_dom_sf"/>
</dbReference>
<dbReference type="Gene3D" id="1.10.760.10">
    <property type="entry name" value="Cytochrome c-like domain"/>
    <property type="match status" value="1"/>
</dbReference>
<accession>A0A1G9CR20</accession>
<feature type="binding site" description="covalent" evidence="6">
    <location>
        <position position="71"/>
    </location>
    <ligand>
        <name>heme c</name>
        <dbReference type="ChEBI" id="CHEBI:61717"/>
    </ligand>
</feature>
<evidence type="ECO:0000259" key="10">
    <source>
        <dbReference type="PROSITE" id="PS51007"/>
    </source>
</evidence>
<reference evidence="11 12" key="1">
    <citation type="submission" date="2016-10" db="EMBL/GenBank/DDBJ databases">
        <authorList>
            <person name="de Groot N.N."/>
        </authorList>
    </citation>
    <scope>NUCLEOTIDE SEQUENCE [LARGE SCALE GENOMIC DNA]</scope>
    <source>
        <strain evidence="11 12">CGMCC 1.6502</strain>
    </source>
</reference>
<evidence type="ECO:0000256" key="5">
    <source>
        <dbReference type="ARBA" id="ARBA00023004"/>
    </source>
</evidence>
<feature type="binding site" description="covalent" evidence="6">
    <location>
        <position position="68"/>
    </location>
    <ligand>
        <name>heme c</name>
        <dbReference type="ChEBI" id="CHEBI:61717"/>
    </ligand>
</feature>
<keyword evidence="3 7" id="KW-0479">Metal-binding</keyword>
<keyword evidence="1" id="KW-0813">Transport</keyword>
<evidence type="ECO:0000256" key="7">
    <source>
        <dbReference type="PIRSR" id="PIRSR000025-2"/>
    </source>
</evidence>
<keyword evidence="2 6" id="KW-0349">Heme</keyword>
<dbReference type="EMBL" id="FNFL01000008">
    <property type="protein sequence ID" value="SDK54059.1"/>
    <property type="molecule type" value="Genomic_DNA"/>
</dbReference>
<gene>
    <name evidence="11" type="ORF">SAMN05216243_3493</name>
</gene>
<dbReference type="NCBIfam" id="NF045773">
    <property type="entry name" value="cytochro_C550"/>
    <property type="match status" value="1"/>
</dbReference>
<dbReference type="GO" id="GO:0020037">
    <property type="term" value="F:heme binding"/>
    <property type="evidence" value="ECO:0007669"/>
    <property type="project" value="InterPro"/>
</dbReference>
<dbReference type="GO" id="GO:0016020">
    <property type="term" value="C:membrane"/>
    <property type="evidence" value="ECO:0007669"/>
    <property type="project" value="InterPro"/>
</dbReference>
<evidence type="ECO:0000313" key="12">
    <source>
        <dbReference type="Proteomes" id="UP000198694"/>
    </source>
</evidence>
<feature type="binding site" description="axial binding residue" evidence="7">
    <location>
        <position position="109"/>
    </location>
    <ligand>
        <name>heme c</name>
        <dbReference type="ChEBI" id="CHEBI:61717"/>
    </ligand>
    <ligandPart>
        <name>Fe</name>
        <dbReference type="ChEBI" id="CHEBI:18248"/>
    </ligandPart>
</feature>
<proteinExistence type="predicted"/>
<dbReference type="PANTHER" id="PTHR37823">
    <property type="entry name" value="CYTOCHROME C-553-LIKE"/>
    <property type="match status" value="1"/>
</dbReference>
<evidence type="ECO:0000256" key="1">
    <source>
        <dbReference type="ARBA" id="ARBA00022448"/>
    </source>
</evidence>
<dbReference type="Pfam" id="PF13442">
    <property type="entry name" value="Cytochrome_CBB3"/>
    <property type="match status" value="1"/>
</dbReference>
<feature type="domain" description="Cytochrome c" evidence="10">
    <location>
        <begin position="55"/>
        <end position="130"/>
    </location>
</feature>
<keyword evidence="9" id="KW-0472">Membrane</keyword>
<dbReference type="InterPro" id="IPR051811">
    <property type="entry name" value="Cytochrome_c550/c551-like"/>
</dbReference>
<dbReference type="RefSeq" id="WP_093216962.1">
    <property type="nucleotide sequence ID" value="NZ_FNFL01000008.1"/>
</dbReference>
<dbReference type="PANTHER" id="PTHR37823:SF4">
    <property type="entry name" value="MENAQUINOL-CYTOCHROME C REDUCTASE CYTOCHROME B_C SUBUNIT"/>
    <property type="match status" value="1"/>
</dbReference>
<evidence type="ECO:0000256" key="4">
    <source>
        <dbReference type="ARBA" id="ARBA00022982"/>
    </source>
</evidence>
<dbReference type="Proteomes" id="UP000198694">
    <property type="component" value="Unassembled WGS sequence"/>
</dbReference>
<dbReference type="PIRSF" id="PIRSF000025">
    <property type="entry name" value="Cytc_Bsub_c550"/>
    <property type="match status" value="1"/>
</dbReference>
<name>A0A1G9CR20_9BACI</name>
<feature type="compositionally biased region" description="Acidic residues" evidence="8">
    <location>
        <begin position="36"/>
        <end position="61"/>
    </location>
</feature>
<evidence type="ECO:0000256" key="9">
    <source>
        <dbReference type="SAM" id="Phobius"/>
    </source>
</evidence>
<dbReference type="SUPFAM" id="SSF46626">
    <property type="entry name" value="Cytochrome c"/>
    <property type="match status" value="1"/>
</dbReference>
<organism evidence="11 12">
    <name type="scientific">Sediminibacillus albus</name>
    <dbReference type="NCBI Taxonomy" id="407036"/>
    <lineage>
        <taxon>Bacteria</taxon>
        <taxon>Bacillati</taxon>
        <taxon>Bacillota</taxon>
        <taxon>Bacilli</taxon>
        <taxon>Bacillales</taxon>
        <taxon>Bacillaceae</taxon>
        <taxon>Sediminibacillus</taxon>
    </lineage>
</organism>
<evidence type="ECO:0000256" key="6">
    <source>
        <dbReference type="PIRSR" id="PIRSR000025-1"/>
    </source>
</evidence>
<dbReference type="PROSITE" id="PS51007">
    <property type="entry name" value="CYTC"/>
    <property type="match status" value="1"/>
</dbReference>
<dbReference type="GO" id="GO:0005506">
    <property type="term" value="F:iron ion binding"/>
    <property type="evidence" value="ECO:0007669"/>
    <property type="project" value="InterPro"/>
</dbReference>
<keyword evidence="4" id="KW-0249">Electron transport</keyword>
<sequence length="130" mass="13756">MKRNPVIPFAIIAVLGILTMIVLSIVGLDQYQDIQEAGEEGSQQEESGEGGGEETASDDPEAIFQNNCASCHGGDLSGGAGPNLQEVGSRYSKDEIKEIIINGIEGTAMPGGLVEEKEADLLAQWLSEHQ</sequence>
<evidence type="ECO:0000256" key="8">
    <source>
        <dbReference type="SAM" id="MobiDB-lite"/>
    </source>
</evidence>
<keyword evidence="9" id="KW-1133">Transmembrane helix</keyword>
<feature type="binding site" description="axial binding residue" evidence="7">
    <location>
        <position position="72"/>
    </location>
    <ligand>
        <name>heme c</name>
        <dbReference type="ChEBI" id="CHEBI:61717"/>
    </ligand>
    <ligandPart>
        <name>Fe</name>
        <dbReference type="ChEBI" id="CHEBI:18248"/>
    </ligandPart>
</feature>
<dbReference type="GO" id="GO:0009055">
    <property type="term" value="F:electron transfer activity"/>
    <property type="evidence" value="ECO:0007669"/>
    <property type="project" value="InterPro"/>
</dbReference>
<comment type="PTM">
    <text evidence="6">Binds 1 heme c group covalently per subunit.</text>
</comment>
<evidence type="ECO:0000256" key="2">
    <source>
        <dbReference type="ARBA" id="ARBA00022617"/>
    </source>
</evidence>
<dbReference type="AlphaFoldDB" id="A0A1G9CR20"/>
<protein>
    <submittedName>
        <fullName evidence="11">Cytochrome c550</fullName>
    </submittedName>
</protein>
<dbReference type="STRING" id="407036.SAMN05216243_3493"/>
<evidence type="ECO:0000256" key="3">
    <source>
        <dbReference type="ARBA" id="ARBA00022723"/>
    </source>
</evidence>
<dbReference type="InterPro" id="IPR009056">
    <property type="entry name" value="Cyt_c-like_dom"/>
</dbReference>
<keyword evidence="5 7" id="KW-0408">Iron</keyword>
<keyword evidence="12" id="KW-1185">Reference proteome</keyword>
<feature type="region of interest" description="Disordered" evidence="8">
    <location>
        <begin position="36"/>
        <end position="68"/>
    </location>
</feature>
<dbReference type="OrthoDB" id="7933886at2"/>
<keyword evidence="9" id="KW-0812">Transmembrane</keyword>
<feature type="transmembrane region" description="Helical" evidence="9">
    <location>
        <begin position="6"/>
        <end position="28"/>
    </location>
</feature>
<evidence type="ECO:0000313" key="11">
    <source>
        <dbReference type="EMBL" id="SDK54059.1"/>
    </source>
</evidence>